<dbReference type="Proteomes" id="UP000183815">
    <property type="component" value="Unassembled WGS sequence"/>
</dbReference>
<comment type="caution">
    <text evidence="5">The sequence shown here is derived from an EMBL/GenBank/DDBJ whole genome shotgun (WGS) entry which is preliminary data.</text>
</comment>
<dbReference type="Pfam" id="PF00005">
    <property type="entry name" value="ABC_tran"/>
    <property type="match status" value="1"/>
</dbReference>
<reference evidence="5 6" key="1">
    <citation type="submission" date="2016-08" db="EMBL/GenBank/DDBJ databases">
        <title>New Insights into Marine Group III Euryarchaeota, from dark to light.</title>
        <authorList>
            <person name="Haro-Moreno J.M."/>
            <person name="Rodriguez-Valera F."/>
            <person name="Lopez-Garcia P."/>
            <person name="Moreira D."/>
            <person name="Martin-Cuadrado A.B."/>
        </authorList>
    </citation>
    <scope>NUCLEOTIDE SEQUENCE [LARGE SCALE GENOMIC DNA]</scope>
    <source>
        <strain evidence="5">CG-Bathy1</strain>
    </source>
</reference>
<accession>A0A1J5TBP6</accession>
<dbReference type="InterPro" id="IPR017871">
    <property type="entry name" value="ABC_transporter-like_CS"/>
</dbReference>
<dbReference type="InterPro" id="IPR015854">
    <property type="entry name" value="ABC_transpr_LolD-like"/>
</dbReference>
<keyword evidence="3" id="KW-0067">ATP-binding</keyword>
<dbReference type="EMBL" id="MIYU01000022">
    <property type="protein sequence ID" value="OIR13664.1"/>
    <property type="molecule type" value="Genomic_DNA"/>
</dbReference>
<dbReference type="GO" id="GO:0005524">
    <property type="term" value="F:ATP binding"/>
    <property type="evidence" value="ECO:0007669"/>
    <property type="project" value="UniProtKB-KW"/>
</dbReference>
<dbReference type="GO" id="GO:0022857">
    <property type="term" value="F:transmembrane transporter activity"/>
    <property type="evidence" value="ECO:0007669"/>
    <property type="project" value="UniProtKB-ARBA"/>
</dbReference>
<name>A0A1J5TBP6_9ARCH</name>
<dbReference type="SMART" id="SM00382">
    <property type="entry name" value="AAA"/>
    <property type="match status" value="1"/>
</dbReference>
<gene>
    <name evidence="5" type="ORF">BEU04_03635</name>
</gene>
<evidence type="ECO:0000313" key="6">
    <source>
        <dbReference type="Proteomes" id="UP000183815"/>
    </source>
</evidence>
<dbReference type="PROSITE" id="PS00211">
    <property type="entry name" value="ABC_TRANSPORTER_1"/>
    <property type="match status" value="1"/>
</dbReference>
<dbReference type="InterPro" id="IPR017911">
    <property type="entry name" value="MacB-like_ATP-bd"/>
</dbReference>
<dbReference type="CDD" id="cd03255">
    <property type="entry name" value="ABC_MJ0796_LolCDE_FtsE"/>
    <property type="match status" value="1"/>
</dbReference>
<dbReference type="GO" id="GO:0016887">
    <property type="term" value="F:ATP hydrolysis activity"/>
    <property type="evidence" value="ECO:0007669"/>
    <property type="project" value="InterPro"/>
</dbReference>
<organism evidence="5 6">
    <name type="scientific">Marine Group III euryarchaeote CG-Bathy1</name>
    <dbReference type="NCBI Taxonomy" id="1889001"/>
    <lineage>
        <taxon>Archaea</taxon>
        <taxon>Methanobacteriati</taxon>
        <taxon>Thermoplasmatota</taxon>
        <taxon>Thermoplasmata</taxon>
        <taxon>Candidatus Thermoprofundales</taxon>
    </lineage>
</organism>
<dbReference type="FunFam" id="3.40.50.300:FF:000032">
    <property type="entry name" value="Export ABC transporter ATP-binding protein"/>
    <property type="match status" value="1"/>
</dbReference>
<dbReference type="AlphaFoldDB" id="A0A1J5TBP6"/>
<evidence type="ECO:0000259" key="4">
    <source>
        <dbReference type="PROSITE" id="PS50893"/>
    </source>
</evidence>
<dbReference type="InterPro" id="IPR027417">
    <property type="entry name" value="P-loop_NTPase"/>
</dbReference>
<dbReference type="InterPro" id="IPR003593">
    <property type="entry name" value="AAA+_ATPase"/>
</dbReference>
<sequence length="317" mass="34626">MLLKATDLYHVYESKAEEGNVVALKGLNLEIKEGEAIAVVGPSGSGKSTLMKALGGLLRPSAGRVFLNDKDLTQMEGSELVEHRRNTISFVFQEGNLLPHLSALDNVIQPLRHAEVPTREASTRAKEIIEELGLTSRMHAIPEQLSGGELQRVAIARALVTKPKLILADEPTGSLDPVTGRMVVQLFNDLHKKFDMAFLVVTHNREVADFTDRSLELRDGRFVAQHGTDVAFDSLASTREIIIDDAGMLSLTPDVMDELGGPGRFNVSNVEDNKLSLERVTQIKKEKSSPNKCPACGCSYNIKEIDQCPDCGALSPQ</sequence>
<evidence type="ECO:0000256" key="1">
    <source>
        <dbReference type="ARBA" id="ARBA00022448"/>
    </source>
</evidence>
<proteinExistence type="predicted"/>
<dbReference type="SUPFAM" id="SSF52540">
    <property type="entry name" value="P-loop containing nucleoside triphosphate hydrolases"/>
    <property type="match status" value="1"/>
</dbReference>
<dbReference type="Gene3D" id="3.40.50.300">
    <property type="entry name" value="P-loop containing nucleotide triphosphate hydrolases"/>
    <property type="match status" value="1"/>
</dbReference>
<dbReference type="GO" id="GO:0005886">
    <property type="term" value="C:plasma membrane"/>
    <property type="evidence" value="ECO:0007669"/>
    <property type="project" value="TreeGrafter"/>
</dbReference>
<dbReference type="GO" id="GO:0098796">
    <property type="term" value="C:membrane protein complex"/>
    <property type="evidence" value="ECO:0007669"/>
    <property type="project" value="UniProtKB-ARBA"/>
</dbReference>
<protein>
    <recommendedName>
        <fullName evidence="4">ABC transporter domain-containing protein</fullName>
    </recommendedName>
</protein>
<evidence type="ECO:0000313" key="5">
    <source>
        <dbReference type="EMBL" id="OIR13664.1"/>
    </source>
</evidence>
<evidence type="ECO:0000256" key="3">
    <source>
        <dbReference type="ARBA" id="ARBA00022840"/>
    </source>
</evidence>
<dbReference type="PROSITE" id="PS50893">
    <property type="entry name" value="ABC_TRANSPORTER_2"/>
    <property type="match status" value="1"/>
</dbReference>
<evidence type="ECO:0000256" key="2">
    <source>
        <dbReference type="ARBA" id="ARBA00022741"/>
    </source>
</evidence>
<feature type="domain" description="ABC transporter" evidence="4">
    <location>
        <begin position="3"/>
        <end position="244"/>
    </location>
</feature>
<keyword evidence="1" id="KW-0813">Transport</keyword>
<keyword evidence="2" id="KW-0547">Nucleotide-binding</keyword>
<dbReference type="InterPro" id="IPR003439">
    <property type="entry name" value="ABC_transporter-like_ATP-bd"/>
</dbReference>
<dbReference type="PANTHER" id="PTHR24220">
    <property type="entry name" value="IMPORT ATP-BINDING PROTEIN"/>
    <property type="match status" value="1"/>
</dbReference>